<accession>A0A1P8WNM3</accession>
<evidence type="ECO:0000313" key="1">
    <source>
        <dbReference type="EMBL" id="APZ95663.1"/>
    </source>
</evidence>
<reference evidence="1 2" key="1">
    <citation type="journal article" date="2016" name="Front. Microbiol.">
        <title>Fuerstia marisgermanicae gen. nov., sp. nov., an Unusual Member of the Phylum Planctomycetes from the German Wadden Sea.</title>
        <authorList>
            <person name="Kohn T."/>
            <person name="Heuer A."/>
            <person name="Jogler M."/>
            <person name="Vollmers J."/>
            <person name="Boedeker C."/>
            <person name="Bunk B."/>
            <person name="Rast P."/>
            <person name="Borchert D."/>
            <person name="Glockner I."/>
            <person name="Freese H.M."/>
            <person name="Klenk H.P."/>
            <person name="Overmann J."/>
            <person name="Kaster A.K."/>
            <person name="Rohde M."/>
            <person name="Wiegand S."/>
            <person name="Jogler C."/>
        </authorList>
    </citation>
    <scope>NUCLEOTIDE SEQUENCE [LARGE SCALE GENOMIC DNA]</scope>
    <source>
        <strain evidence="1 2">NH11</strain>
    </source>
</reference>
<sequence>MVRHRTPDKTRENGVVSGFGKLRCCAVFAYWMSRANSSAQGISLRFARPSPARYSYLEIRISYAIKQLQC</sequence>
<dbReference type="EMBL" id="CP017641">
    <property type="protein sequence ID" value="APZ95663.1"/>
    <property type="molecule type" value="Genomic_DNA"/>
</dbReference>
<name>A0A1P8WNM3_9PLAN</name>
<dbReference type="AlphaFoldDB" id="A0A1P8WNM3"/>
<protein>
    <submittedName>
        <fullName evidence="1">Uncharacterized protein</fullName>
    </submittedName>
</protein>
<gene>
    <name evidence="1" type="ORF">Fuma_05322</name>
</gene>
<dbReference type="Proteomes" id="UP000187735">
    <property type="component" value="Chromosome"/>
</dbReference>
<dbReference type="KEGG" id="fmr:Fuma_05322"/>
<keyword evidence="2" id="KW-1185">Reference proteome</keyword>
<proteinExistence type="predicted"/>
<organism evidence="1 2">
    <name type="scientific">Fuerstiella marisgermanici</name>
    <dbReference type="NCBI Taxonomy" id="1891926"/>
    <lineage>
        <taxon>Bacteria</taxon>
        <taxon>Pseudomonadati</taxon>
        <taxon>Planctomycetota</taxon>
        <taxon>Planctomycetia</taxon>
        <taxon>Planctomycetales</taxon>
        <taxon>Planctomycetaceae</taxon>
        <taxon>Fuerstiella</taxon>
    </lineage>
</organism>
<evidence type="ECO:0000313" key="2">
    <source>
        <dbReference type="Proteomes" id="UP000187735"/>
    </source>
</evidence>